<protein>
    <submittedName>
        <fullName evidence="2">Lysophospholipase, alpha-beta hydrolase superfamily</fullName>
    </submittedName>
</protein>
<dbReference type="InterPro" id="IPR022742">
    <property type="entry name" value="Hydrolase_4"/>
</dbReference>
<proteinExistence type="predicted"/>
<dbReference type="Pfam" id="PF12146">
    <property type="entry name" value="Hydrolase_4"/>
    <property type="match status" value="1"/>
</dbReference>
<evidence type="ECO:0000259" key="1">
    <source>
        <dbReference type="Pfam" id="PF12146"/>
    </source>
</evidence>
<dbReference type="Gene3D" id="3.40.50.1820">
    <property type="entry name" value="alpha/beta hydrolase"/>
    <property type="match status" value="1"/>
</dbReference>
<dbReference type="GO" id="GO:0016787">
    <property type="term" value="F:hydrolase activity"/>
    <property type="evidence" value="ECO:0007669"/>
    <property type="project" value="UniProtKB-KW"/>
</dbReference>
<evidence type="ECO:0000313" key="2">
    <source>
        <dbReference type="EMBL" id="SDB42757.1"/>
    </source>
</evidence>
<dbReference type="AlphaFoldDB" id="A0A1G6DC81"/>
<dbReference type="InterPro" id="IPR050228">
    <property type="entry name" value="Carboxylesterase_BioH"/>
</dbReference>
<sequence>MKKVFGIGLLLIGLSGCATYVEKALSSRPGSGVSYGGIETYVAEAGGSIRQFCMPFLDGCTDYIYAPANLDDQPYEQKFEVVANDITLNYDFTLNREQVPEARRGTLILLHGYGGSKESLLLLANYFRYLGFHVIIPDLKGHGGSTQDEPGFGVDDVDVIQALIESMPARERPHPLYIAGYSMGAIAAIHTARQRDDISGVLLFGPMREFEDAAVAVSKMSYRRLSKIVGEEPVREGVRNTLSKRGIDAKELDVHHLLSTFQTPTLMIASDRDPIAPYDYFQPLQQGNVRVKKLPDRHHFLLTIPDENLHDLVYPWLEQHH</sequence>
<accession>A0A1G6DC81</accession>
<dbReference type="RefSeq" id="WP_176754952.1">
    <property type="nucleotide sequence ID" value="NZ_FMXN01000009.1"/>
</dbReference>
<dbReference type="PANTHER" id="PTHR43194:SF2">
    <property type="entry name" value="PEROXISOMAL MEMBRANE PROTEIN LPX1"/>
    <property type="match status" value="1"/>
</dbReference>
<keyword evidence="2" id="KW-0378">Hydrolase</keyword>
<reference evidence="3" key="1">
    <citation type="submission" date="2016-10" db="EMBL/GenBank/DDBJ databases">
        <authorList>
            <person name="Varghese N."/>
            <person name="Submissions S."/>
        </authorList>
    </citation>
    <scope>NUCLEOTIDE SEQUENCE [LARGE SCALE GENOMIC DNA]</scope>
    <source>
        <strain evidence="3">CGMCC 1.10824</strain>
    </source>
</reference>
<evidence type="ECO:0000313" key="3">
    <source>
        <dbReference type="Proteomes" id="UP000199626"/>
    </source>
</evidence>
<dbReference type="EMBL" id="FMXN01000009">
    <property type="protein sequence ID" value="SDB42757.1"/>
    <property type="molecule type" value="Genomic_DNA"/>
</dbReference>
<name>A0A1G6DC81_9GAMM</name>
<dbReference type="SUPFAM" id="SSF53474">
    <property type="entry name" value="alpha/beta-Hydrolases"/>
    <property type="match status" value="1"/>
</dbReference>
<keyword evidence="3" id="KW-1185">Reference proteome</keyword>
<dbReference type="PANTHER" id="PTHR43194">
    <property type="entry name" value="HYDROLASE ALPHA/BETA FOLD FAMILY"/>
    <property type="match status" value="1"/>
</dbReference>
<gene>
    <name evidence="2" type="ORF">SAMN02927930_01641</name>
</gene>
<organism evidence="2 3">
    <name type="scientific">Pseudidiomarina indica</name>
    <dbReference type="NCBI Taxonomy" id="1159017"/>
    <lineage>
        <taxon>Bacteria</taxon>
        <taxon>Pseudomonadati</taxon>
        <taxon>Pseudomonadota</taxon>
        <taxon>Gammaproteobacteria</taxon>
        <taxon>Alteromonadales</taxon>
        <taxon>Idiomarinaceae</taxon>
        <taxon>Pseudidiomarina</taxon>
    </lineage>
</organism>
<dbReference type="Proteomes" id="UP000199626">
    <property type="component" value="Unassembled WGS sequence"/>
</dbReference>
<dbReference type="PROSITE" id="PS51257">
    <property type="entry name" value="PROKAR_LIPOPROTEIN"/>
    <property type="match status" value="1"/>
</dbReference>
<feature type="domain" description="Serine aminopeptidase S33" evidence="1">
    <location>
        <begin position="103"/>
        <end position="234"/>
    </location>
</feature>
<dbReference type="InterPro" id="IPR029058">
    <property type="entry name" value="AB_hydrolase_fold"/>
</dbReference>
<dbReference type="STRING" id="1159017.SAMN02927930_01641"/>